<dbReference type="EMBL" id="CAJVPQ010013712">
    <property type="protein sequence ID" value="CAG8736829.1"/>
    <property type="molecule type" value="Genomic_DNA"/>
</dbReference>
<dbReference type="AlphaFoldDB" id="A0A9N9II77"/>
<feature type="non-terminal residue" evidence="1">
    <location>
        <position position="1"/>
    </location>
</feature>
<evidence type="ECO:0000313" key="1">
    <source>
        <dbReference type="EMBL" id="CAG8736829.1"/>
    </source>
</evidence>
<feature type="non-terminal residue" evidence="1">
    <location>
        <position position="41"/>
    </location>
</feature>
<comment type="caution">
    <text evidence="1">The sequence shown here is derived from an EMBL/GenBank/DDBJ whole genome shotgun (WGS) entry which is preliminary data.</text>
</comment>
<evidence type="ECO:0000313" key="2">
    <source>
        <dbReference type="Proteomes" id="UP000789570"/>
    </source>
</evidence>
<accession>A0A9N9II77</accession>
<dbReference type="Proteomes" id="UP000789570">
    <property type="component" value="Unassembled WGS sequence"/>
</dbReference>
<reference evidence="1" key="1">
    <citation type="submission" date="2021-06" db="EMBL/GenBank/DDBJ databases">
        <authorList>
            <person name="Kallberg Y."/>
            <person name="Tangrot J."/>
            <person name="Rosling A."/>
        </authorList>
    </citation>
    <scope>NUCLEOTIDE SEQUENCE</scope>
    <source>
        <strain evidence="1">UK204</strain>
    </source>
</reference>
<name>A0A9N9II77_9GLOM</name>
<organism evidence="1 2">
    <name type="scientific">Funneliformis caledonium</name>
    <dbReference type="NCBI Taxonomy" id="1117310"/>
    <lineage>
        <taxon>Eukaryota</taxon>
        <taxon>Fungi</taxon>
        <taxon>Fungi incertae sedis</taxon>
        <taxon>Mucoromycota</taxon>
        <taxon>Glomeromycotina</taxon>
        <taxon>Glomeromycetes</taxon>
        <taxon>Glomerales</taxon>
        <taxon>Glomeraceae</taxon>
        <taxon>Funneliformis</taxon>
    </lineage>
</organism>
<protein>
    <submittedName>
        <fullName evidence="1">11795_t:CDS:1</fullName>
    </submittedName>
</protein>
<keyword evidence="2" id="KW-1185">Reference proteome</keyword>
<sequence length="41" mass="4444">INKLLTVGFVVLTKAPHKPAWLGLPPAQAEPLFFSSAQLRS</sequence>
<proteinExistence type="predicted"/>
<gene>
    <name evidence="1" type="ORF">FCALED_LOCUS15356</name>
</gene>